<dbReference type="InterPro" id="IPR020915">
    <property type="entry name" value="UPF0311"/>
</dbReference>
<dbReference type="RefSeq" id="WP_185800312.1">
    <property type="nucleotide sequence ID" value="NZ_JACJVJ010000001.1"/>
</dbReference>
<keyword evidence="3" id="KW-1185">Reference proteome</keyword>
<organism evidence="2 3">
    <name type="scientific">Parasphingopyxis marina</name>
    <dbReference type="NCBI Taxonomy" id="2761622"/>
    <lineage>
        <taxon>Bacteria</taxon>
        <taxon>Pseudomonadati</taxon>
        <taxon>Pseudomonadota</taxon>
        <taxon>Alphaproteobacteria</taxon>
        <taxon>Sphingomonadales</taxon>
        <taxon>Sphingomonadaceae</taxon>
        <taxon>Parasphingopyxis</taxon>
    </lineage>
</organism>
<dbReference type="AlphaFoldDB" id="A0A842HYT0"/>
<reference evidence="2 3" key="1">
    <citation type="submission" date="2020-08" db="EMBL/GenBank/DDBJ databases">
        <title>Draft genome sequence of Parasphingopyxis sp. GrpM-11.</title>
        <authorList>
            <person name="Oh J."/>
            <person name="Roh D.-H."/>
        </authorList>
    </citation>
    <scope>NUCLEOTIDE SEQUENCE [LARGE SCALE GENOMIC DNA]</scope>
    <source>
        <strain evidence="2 3">GrpM-11</strain>
    </source>
</reference>
<dbReference type="HAMAP" id="MF_00775">
    <property type="entry name" value="UPF0311"/>
    <property type="match status" value="1"/>
</dbReference>
<dbReference type="Proteomes" id="UP000564378">
    <property type="component" value="Unassembled WGS sequence"/>
</dbReference>
<dbReference type="PANTHER" id="PTHR37315:SF1">
    <property type="entry name" value="UPF0311 PROTEIN BLR7842"/>
    <property type="match status" value="1"/>
</dbReference>
<proteinExistence type="inferred from homology"/>
<evidence type="ECO:0000313" key="2">
    <source>
        <dbReference type="EMBL" id="MBC2777080.1"/>
    </source>
</evidence>
<protein>
    <recommendedName>
        <fullName evidence="1">UPF0311 protein H6P80_05530</fullName>
    </recommendedName>
</protein>
<dbReference type="Pfam" id="PF11578">
    <property type="entry name" value="DUF3237"/>
    <property type="match status" value="1"/>
</dbReference>
<comment type="similarity">
    <text evidence="1">Belongs to the UPF0311 family.</text>
</comment>
<comment type="caution">
    <text evidence="2">The sequence shown here is derived from an EMBL/GenBank/DDBJ whole genome shotgun (WGS) entry which is preliminary data.</text>
</comment>
<sequence>MDDILSTLGNPHLEFAFECTLKFTRVQTIPDTPNGGMRSAVYVDEGHFEGPRLKGKAVPNSGGDYAYFRPDDTAVFDARYMLEEEDGSLILMRNRGYLWGREADTMDRLRHWAFEGGEPVAHADYYLRAQPSFETSAGKHDWLMKHVFIGVGERRADGNFVRYFALT</sequence>
<name>A0A842HYT0_9SPHN</name>
<accession>A0A842HYT0</accession>
<dbReference type="PANTHER" id="PTHR37315">
    <property type="entry name" value="UPF0311 PROTEIN BLR7842"/>
    <property type="match status" value="1"/>
</dbReference>
<gene>
    <name evidence="2" type="ORF">H6P80_05530</name>
</gene>
<dbReference type="EMBL" id="JACJVJ010000001">
    <property type="protein sequence ID" value="MBC2777080.1"/>
    <property type="molecule type" value="Genomic_DNA"/>
</dbReference>
<dbReference type="Gene3D" id="2.40.160.20">
    <property type="match status" value="1"/>
</dbReference>
<evidence type="ECO:0000256" key="1">
    <source>
        <dbReference type="HAMAP-Rule" id="MF_00775"/>
    </source>
</evidence>
<evidence type="ECO:0000313" key="3">
    <source>
        <dbReference type="Proteomes" id="UP000564378"/>
    </source>
</evidence>